<organism evidence="2 3">
    <name type="scientific">Natronomicrosphaera hydrolytica</name>
    <dbReference type="NCBI Taxonomy" id="3242702"/>
    <lineage>
        <taxon>Bacteria</taxon>
        <taxon>Pseudomonadati</taxon>
        <taxon>Planctomycetota</taxon>
        <taxon>Phycisphaerae</taxon>
        <taxon>Phycisphaerales</taxon>
        <taxon>Phycisphaeraceae</taxon>
        <taxon>Natronomicrosphaera</taxon>
    </lineage>
</organism>
<dbReference type="InterPro" id="IPR004017">
    <property type="entry name" value="Cys_rich_dom"/>
</dbReference>
<reference evidence="2 3" key="1">
    <citation type="submission" date="2024-08" db="EMBL/GenBank/DDBJ databases">
        <title>Whole-genome sequencing of halo(alkali)philic microorganisms from hypersaline lakes.</title>
        <authorList>
            <person name="Sorokin D.Y."/>
            <person name="Merkel A.Y."/>
            <person name="Messina E."/>
            <person name="Yakimov M."/>
        </authorList>
    </citation>
    <scope>NUCLEOTIDE SEQUENCE [LARGE SCALE GENOMIC DNA]</scope>
    <source>
        <strain evidence="2 3">AB-hyl4</strain>
    </source>
</reference>
<comment type="caution">
    <text evidence="2">The sequence shown here is derived from an EMBL/GenBank/DDBJ whole genome shotgun (WGS) entry which is preliminary data.</text>
</comment>
<dbReference type="PANTHER" id="PTHR30296">
    <property type="entry name" value="UNCHARACTERIZED PROTEIN YKGE"/>
    <property type="match status" value="1"/>
</dbReference>
<accession>A0ABV4U1K5</accession>
<evidence type="ECO:0000313" key="2">
    <source>
        <dbReference type="EMBL" id="MFA9477481.1"/>
    </source>
</evidence>
<proteinExistence type="predicted"/>
<evidence type="ECO:0000313" key="3">
    <source>
        <dbReference type="Proteomes" id="UP001575105"/>
    </source>
</evidence>
<dbReference type="EMBL" id="JBGUBD010000002">
    <property type="protein sequence ID" value="MFA9477481.1"/>
    <property type="molecule type" value="Genomic_DNA"/>
</dbReference>
<dbReference type="Proteomes" id="UP001575105">
    <property type="component" value="Unassembled WGS sequence"/>
</dbReference>
<gene>
    <name evidence="2" type="ORF">ACERK3_04150</name>
</gene>
<protein>
    <submittedName>
        <fullName evidence="2">(Fe-S)-binding protein</fullName>
    </submittedName>
</protein>
<name>A0ABV4U1K5_9BACT</name>
<sequence length="244" mass="27271">MKVALFITCLTDTFYPRTGIAVVKVLEKLGCEVAFPEAQTCCGQPMWNNGHHHEARELAKRMAEVFEPYDHVVTPSGSCAAMIRDYYGEMFEDEPAWRKRATALSDKTFEFVEFLVNVLDVDLRKHGVKWDGQATYHYSCHLRGIGITDEAVRVMKQIEGLEYKPLEKAEQCCGFGGTFAMKYPQISGTMVRDKVSCIKATQAPTVISNDAGCTMNISGSCRREKVDVNFKSLAEIIAEGMGLM</sequence>
<feature type="domain" description="Cysteine-rich" evidence="1">
    <location>
        <begin position="3"/>
        <end position="84"/>
    </location>
</feature>
<dbReference type="Pfam" id="PF02754">
    <property type="entry name" value="CCG"/>
    <property type="match status" value="2"/>
</dbReference>
<dbReference type="RefSeq" id="WP_425344404.1">
    <property type="nucleotide sequence ID" value="NZ_JBGUBD010000002.1"/>
</dbReference>
<dbReference type="PANTHER" id="PTHR30296:SF0">
    <property type="entry name" value="LACTATE UTILIZATION PROTEIN A"/>
    <property type="match status" value="1"/>
</dbReference>
<evidence type="ECO:0000259" key="1">
    <source>
        <dbReference type="Pfam" id="PF02754"/>
    </source>
</evidence>
<keyword evidence="3" id="KW-1185">Reference proteome</keyword>
<feature type="domain" description="Cysteine-rich" evidence="1">
    <location>
        <begin position="135"/>
        <end position="217"/>
    </location>
</feature>